<comment type="caution">
    <text evidence="1">The sequence shown here is derived from an EMBL/GenBank/DDBJ whole genome shotgun (WGS) entry which is preliminary data.</text>
</comment>
<evidence type="ECO:0000313" key="2">
    <source>
        <dbReference type="Proteomes" id="UP000237511"/>
    </source>
</evidence>
<name>A0A2S3YR70_9HYPH</name>
<dbReference type="EMBL" id="LODU01000013">
    <property type="protein sequence ID" value="POH34021.1"/>
    <property type="molecule type" value="Genomic_DNA"/>
</dbReference>
<dbReference type="Proteomes" id="UP000237511">
    <property type="component" value="Unassembled WGS sequence"/>
</dbReference>
<accession>A0A2S3YR70</accession>
<gene>
    <name evidence="1" type="ORF">ATY31_09435</name>
</gene>
<protein>
    <submittedName>
        <fullName evidence="1">Uncharacterized protein</fullName>
    </submittedName>
</protein>
<evidence type="ECO:0000313" key="1">
    <source>
        <dbReference type="EMBL" id="POH34021.1"/>
    </source>
</evidence>
<organism evidence="1 2">
    <name type="scientific">Sinorhizobium americanum</name>
    <dbReference type="NCBI Taxonomy" id="194963"/>
    <lineage>
        <taxon>Bacteria</taxon>
        <taxon>Pseudomonadati</taxon>
        <taxon>Pseudomonadota</taxon>
        <taxon>Alphaproteobacteria</taxon>
        <taxon>Hyphomicrobiales</taxon>
        <taxon>Rhizobiaceae</taxon>
        <taxon>Sinorhizobium/Ensifer group</taxon>
        <taxon>Sinorhizobium</taxon>
    </lineage>
</organism>
<reference evidence="1 2" key="1">
    <citation type="journal article" date="2014" name="Syst. Appl. Microbiol.">
        <title>Microsymbionts of Phaseolus vulgaris in acid and alkaline soils of Mexico.</title>
        <authorList>
            <person name="Verastegui-Valdes M.M."/>
            <person name="Zhang Y.J."/>
            <person name="Rivera-Orduna F.N."/>
            <person name="Cheng H.P."/>
            <person name="Sui X.H."/>
            <person name="Wang E.T."/>
        </authorList>
    </citation>
    <scope>NUCLEOTIDE SEQUENCE [LARGE SCALE GENOMIC DNA]</scope>
    <source>
        <strain evidence="1 2">FG01</strain>
    </source>
</reference>
<proteinExistence type="predicted"/>
<dbReference type="AlphaFoldDB" id="A0A2S3YR70"/>
<sequence length="79" mass="8431">MRSANSDKTAIAELQRNKWDFAAVIASAPGSTLVIRSSLLPQEMAPTLVTSGTPAFTSSKKYPSTISQLFPMALLTCGR</sequence>